<evidence type="ECO:0000259" key="1">
    <source>
        <dbReference type="Pfam" id="PF00651"/>
    </source>
</evidence>
<evidence type="ECO:0000313" key="2">
    <source>
        <dbReference type="Proteomes" id="UP000887574"/>
    </source>
</evidence>
<dbReference type="PANTHER" id="PTHR22744:SF14">
    <property type="entry name" value="BTB DOMAIN-CONTAINING PROTEIN-RELATED"/>
    <property type="match status" value="1"/>
</dbReference>
<dbReference type="SUPFAM" id="SSF54695">
    <property type="entry name" value="POZ domain"/>
    <property type="match status" value="1"/>
</dbReference>
<keyword evidence="2" id="KW-1185">Reference proteome</keyword>
<dbReference type="PANTHER" id="PTHR22744">
    <property type="entry name" value="HELIX LOOP HELIX PROTEIN 21-RELATED"/>
    <property type="match status" value="1"/>
</dbReference>
<organism evidence="2 3">
    <name type="scientific">Ditylenchus dipsaci</name>
    <dbReference type="NCBI Taxonomy" id="166011"/>
    <lineage>
        <taxon>Eukaryota</taxon>
        <taxon>Metazoa</taxon>
        <taxon>Ecdysozoa</taxon>
        <taxon>Nematoda</taxon>
        <taxon>Chromadorea</taxon>
        <taxon>Rhabditida</taxon>
        <taxon>Tylenchina</taxon>
        <taxon>Tylenchomorpha</taxon>
        <taxon>Sphaerularioidea</taxon>
        <taxon>Anguinidae</taxon>
        <taxon>Anguininae</taxon>
        <taxon>Ditylenchus</taxon>
    </lineage>
</organism>
<sequence>MFRGPFCEKDKDEIELKNVKAVEFLYLLEAMYPSEKSPKRREELFGRNAEIMLRMASFYQVKYVTKQCVDYLKQCPVTEVPMEKKLVLAQNFHLSELMDHCIATSKTLEDQNAPFHHAVFPFGYGDQESNLRKYLLNFKKLIFGVQKLS</sequence>
<dbReference type="WBParaSite" id="jg2089">
    <property type="protein sequence ID" value="jg2089"/>
    <property type="gene ID" value="jg2089"/>
</dbReference>
<dbReference type="Gene3D" id="3.30.710.10">
    <property type="entry name" value="Potassium Channel Kv1.1, Chain A"/>
    <property type="match status" value="1"/>
</dbReference>
<protein>
    <submittedName>
        <fullName evidence="3">BTB domain-containing protein</fullName>
    </submittedName>
</protein>
<feature type="domain" description="BTB" evidence="1">
    <location>
        <begin position="1"/>
        <end position="74"/>
    </location>
</feature>
<dbReference type="AlphaFoldDB" id="A0A915DK41"/>
<dbReference type="InterPro" id="IPR000210">
    <property type="entry name" value="BTB/POZ_dom"/>
</dbReference>
<proteinExistence type="predicted"/>
<reference evidence="3" key="1">
    <citation type="submission" date="2022-11" db="UniProtKB">
        <authorList>
            <consortium name="WormBaseParasite"/>
        </authorList>
    </citation>
    <scope>IDENTIFICATION</scope>
</reference>
<dbReference type="Pfam" id="PF00651">
    <property type="entry name" value="BTB"/>
    <property type="match status" value="1"/>
</dbReference>
<evidence type="ECO:0000313" key="3">
    <source>
        <dbReference type="WBParaSite" id="jg2089"/>
    </source>
</evidence>
<name>A0A915DK41_9BILA</name>
<dbReference type="InterPro" id="IPR011333">
    <property type="entry name" value="SKP1/BTB/POZ_sf"/>
</dbReference>
<dbReference type="Proteomes" id="UP000887574">
    <property type="component" value="Unplaced"/>
</dbReference>
<accession>A0A915DK41</accession>